<protein>
    <submittedName>
        <fullName evidence="1">27917_t:CDS:1</fullName>
    </submittedName>
</protein>
<evidence type="ECO:0000313" key="1">
    <source>
        <dbReference type="EMBL" id="CAG8816524.1"/>
    </source>
</evidence>
<reference evidence="1 2" key="1">
    <citation type="submission" date="2021-06" db="EMBL/GenBank/DDBJ databases">
        <authorList>
            <person name="Kallberg Y."/>
            <person name="Tangrot J."/>
            <person name="Rosling A."/>
        </authorList>
    </citation>
    <scope>NUCLEOTIDE SEQUENCE [LARGE SCALE GENOMIC DNA]</scope>
    <source>
        <strain evidence="1 2">120-4 pot B 10/14</strain>
    </source>
</reference>
<evidence type="ECO:0000313" key="2">
    <source>
        <dbReference type="Proteomes" id="UP000789901"/>
    </source>
</evidence>
<organism evidence="1 2">
    <name type="scientific">Gigaspora margarita</name>
    <dbReference type="NCBI Taxonomy" id="4874"/>
    <lineage>
        <taxon>Eukaryota</taxon>
        <taxon>Fungi</taxon>
        <taxon>Fungi incertae sedis</taxon>
        <taxon>Mucoromycota</taxon>
        <taxon>Glomeromycotina</taxon>
        <taxon>Glomeromycetes</taxon>
        <taxon>Diversisporales</taxon>
        <taxon>Gigasporaceae</taxon>
        <taxon>Gigaspora</taxon>
    </lineage>
</organism>
<gene>
    <name evidence="1" type="ORF">GMARGA_LOCUS26569</name>
</gene>
<accession>A0ABN7W681</accession>
<dbReference type="EMBL" id="CAJVQB010031151">
    <property type="protein sequence ID" value="CAG8816524.1"/>
    <property type="molecule type" value="Genomic_DNA"/>
</dbReference>
<feature type="non-terminal residue" evidence="1">
    <location>
        <position position="1"/>
    </location>
</feature>
<feature type="non-terminal residue" evidence="1">
    <location>
        <position position="56"/>
    </location>
</feature>
<dbReference type="Proteomes" id="UP000789901">
    <property type="component" value="Unassembled WGS sequence"/>
</dbReference>
<keyword evidence="2" id="KW-1185">Reference proteome</keyword>
<sequence>MPNPITIINRLKVGHYITPTGDQKYSNEVRVYEKGLQSLKWIKIYDYLLKWSQTTI</sequence>
<comment type="caution">
    <text evidence="1">The sequence shown here is derived from an EMBL/GenBank/DDBJ whole genome shotgun (WGS) entry which is preliminary data.</text>
</comment>
<name>A0ABN7W681_GIGMA</name>
<proteinExistence type="predicted"/>